<gene>
    <name evidence="1" type="ORF">SAMN02745178_00664</name>
</gene>
<evidence type="ECO:0000313" key="1">
    <source>
        <dbReference type="EMBL" id="SKA77569.1"/>
    </source>
</evidence>
<dbReference type="EMBL" id="FUYF01000003">
    <property type="protein sequence ID" value="SKA77569.1"/>
    <property type="molecule type" value="Genomic_DNA"/>
</dbReference>
<keyword evidence="2" id="KW-1185">Reference proteome</keyword>
<dbReference type="GeneID" id="93337154"/>
<dbReference type="RefSeq" id="WP_078783668.1">
    <property type="nucleotide sequence ID" value="NZ_DAWARX010000005.1"/>
</dbReference>
<accession>A0A1T4WK60</accession>
<dbReference type="Proteomes" id="UP000190286">
    <property type="component" value="Unassembled WGS sequence"/>
</dbReference>
<dbReference type="AlphaFoldDB" id="A0A1T4WK60"/>
<proteinExistence type="predicted"/>
<dbReference type="STRING" id="745368.SAMN02745178_00664"/>
<evidence type="ECO:0000313" key="2">
    <source>
        <dbReference type="Proteomes" id="UP000190286"/>
    </source>
</evidence>
<name>A0A1T4WK60_9FIRM</name>
<reference evidence="1 2" key="1">
    <citation type="submission" date="2017-02" db="EMBL/GenBank/DDBJ databases">
        <authorList>
            <person name="Peterson S.W."/>
        </authorList>
    </citation>
    <scope>NUCLEOTIDE SEQUENCE [LARGE SCALE GENOMIC DNA]</scope>
    <source>
        <strain evidence="1 2">ATCC 27749</strain>
    </source>
</reference>
<sequence length="112" mass="12444">MTKTIEAIWQLLQQHQGETFHTAKGLPFTYSIRGGELFVNRRRKSITVSTVRRALEKITLLEAAGEVITGPKKIGCYGASYLYPVLLALDVLERPALPGQEEFTDAAIVNKV</sequence>
<protein>
    <submittedName>
        <fullName evidence="1">Uncharacterized protein</fullName>
    </submittedName>
</protein>
<organism evidence="1 2">
    <name type="scientific">Gemmiger formicilis</name>
    <dbReference type="NCBI Taxonomy" id="745368"/>
    <lineage>
        <taxon>Bacteria</taxon>
        <taxon>Bacillati</taxon>
        <taxon>Bacillota</taxon>
        <taxon>Clostridia</taxon>
        <taxon>Eubacteriales</taxon>
        <taxon>Gemmiger</taxon>
    </lineage>
</organism>